<gene>
    <name evidence="1" type="ORF">MML48_1g12525</name>
</gene>
<dbReference type="Proteomes" id="UP001056778">
    <property type="component" value="Chromosome 1"/>
</dbReference>
<name>A0ACB9TUI8_HOLOL</name>
<protein>
    <submittedName>
        <fullName evidence="1">Glutathione s-transferase c-terminal domain superfamily</fullName>
    </submittedName>
</protein>
<evidence type="ECO:0000313" key="2">
    <source>
        <dbReference type="Proteomes" id="UP001056778"/>
    </source>
</evidence>
<dbReference type="EMBL" id="CM043015">
    <property type="protein sequence ID" value="KAI4470499.1"/>
    <property type="molecule type" value="Genomic_DNA"/>
</dbReference>
<organism evidence="1 2">
    <name type="scientific">Holotrichia oblita</name>
    <name type="common">Chafer beetle</name>
    <dbReference type="NCBI Taxonomy" id="644536"/>
    <lineage>
        <taxon>Eukaryota</taxon>
        <taxon>Metazoa</taxon>
        <taxon>Ecdysozoa</taxon>
        <taxon>Arthropoda</taxon>
        <taxon>Hexapoda</taxon>
        <taxon>Insecta</taxon>
        <taxon>Pterygota</taxon>
        <taxon>Neoptera</taxon>
        <taxon>Endopterygota</taxon>
        <taxon>Coleoptera</taxon>
        <taxon>Polyphaga</taxon>
        <taxon>Scarabaeiformia</taxon>
        <taxon>Scarabaeidae</taxon>
        <taxon>Melolonthinae</taxon>
        <taxon>Holotrichia</taxon>
    </lineage>
</organism>
<reference evidence="1" key="1">
    <citation type="submission" date="2022-04" db="EMBL/GenBank/DDBJ databases">
        <title>Chromosome-scale genome assembly of Holotrichia oblita Faldermann.</title>
        <authorList>
            <person name="Rongchong L."/>
        </authorList>
    </citation>
    <scope>NUCLEOTIDE SEQUENCE</scope>
    <source>
        <strain evidence="1">81SQS9</strain>
    </source>
</reference>
<comment type="caution">
    <text evidence="1">The sequence shown here is derived from an EMBL/GenBank/DDBJ whole genome shotgun (WGS) entry which is preliminary data.</text>
</comment>
<proteinExistence type="predicted"/>
<sequence length="78" mass="8979">MFILPICIKSDLDIGKIIVELLQITWCDFAFAVSLENFEIIFGKSSLDRYPALKALKEKIYDLPSITDWINKRPVTES</sequence>
<keyword evidence="2" id="KW-1185">Reference proteome</keyword>
<evidence type="ECO:0000313" key="1">
    <source>
        <dbReference type="EMBL" id="KAI4470499.1"/>
    </source>
</evidence>
<accession>A0ACB9TUI8</accession>